<feature type="region of interest" description="Disordered" evidence="1">
    <location>
        <begin position="98"/>
        <end position="205"/>
    </location>
</feature>
<sequence length="1021" mass="112174">MPQRENGQKYSPRGSQRHKQSVVASSAGSSPLLSKGRRRSDTHVTAAPVATRHFSRKSALCTSSLPYADADCHRVASVSQLVDADSVANTTGDYAEEPWRSASSAHPRATATWSPTPLSLASHGTTRRKTTQEGTSAGRRGKTQRKISSGGPINVEWRSPNSTLTPKMRAEKPTHAPPRTGTRIVESSSQRQTLRGKEGRRELKGARDAAACVRNTGHSELMGVRKCKKGTYVRKNTFDNFSESAATDRSFETVFDVSHVNHGRNGVRYYSPSISNNNLNDEVCTLQSFSSSIYRSGTGPVVTEKWARSVVHPQDEYLLYDYGCSGPIKQEDLVRRGQVILLQERARCEAHRTCSAGRIHSYLKRFPSLHYQRQHHDSEPVALEGSTAFNINSSSGSRGSLIVQMNERKLIERGTPLLFRRPQQRLFNIDETVPSENDFLGDISGAHCLSTGLETLKGQGRSDTSVMVSSFFNPNFNITSRHPGHGSAAVVTDIATSNSESNAESGTQATGMVHPRSGENANSLERARAVQGGVAEKVKGSTVSGDHFISQLLDNAALRNSMNLLDDPLFVLRGDENHERLLMIQEEHEARVAMKQEWQRASSRPTVSSSAKYKLTEIPVPQRIVDASLSVSKKLQEADLQPTEKGCEMLGLTNPTAETPKDCDIQFSMATNSPGRRLFSDEEAIRDRPDVSPKPSVPPVQGLGKGTSPELPTRHTKKKSKSRKADDDSGDKSVYLLSVISRNSNGISDGAELSSEQLREVEDHRISSIEKTPEPREPLVMSITPLDFSVLKERSSGSPSRSPIVESGKLPQHAKRRKCTKGIGHDDMSDNPMIQSITLNQCVPTALRGSNRSESVKPNGVSPTPRTPRAVDVNAFSDRLEVERSESARRAPSEDLLLKELEEFVAFMNQQKQELKVQREMRNGDKREGGLGAADNAAEVDASLYGIENCNMQESCDAEVATEEEYVLRDEGGTQYSQGVMSVLTAFGQMWGSSFHDARGRETLPLSVQAQLLLFDEDVVR</sequence>
<evidence type="ECO:0000256" key="1">
    <source>
        <dbReference type="SAM" id="MobiDB-lite"/>
    </source>
</evidence>
<feature type="region of interest" description="Disordered" evidence="1">
    <location>
        <begin position="1"/>
        <end position="48"/>
    </location>
</feature>
<feature type="compositionally biased region" description="Polar residues" evidence="1">
    <location>
        <begin position="22"/>
        <end position="32"/>
    </location>
</feature>
<evidence type="ECO:0000313" key="2">
    <source>
        <dbReference type="EMBL" id="CCC93550.1"/>
    </source>
</evidence>
<name>G0UVY4_TRYCI</name>
<dbReference type="VEuPathDB" id="TriTrypDB:TcIL3000_10_3110"/>
<accession>G0UVY4</accession>
<feature type="compositionally biased region" description="Polar residues" evidence="1">
    <location>
        <begin position="111"/>
        <end position="124"/>
    </location>
</feature>
<dbReference type="EMBL" id="HE575323">
    <property type="protein sequence ID" value="CCC93550.1"/>
    <property type="molecule type" value="Genomic_DNA"/>
</dbReference>
<dbReference type="AlphaFoldDB" id="G0UVY4"/>
<feature type="region of interest" description="Disordered" evidence="1">
    <location>
        <begin position="792"/>
        <end position="832"/>
    </location>
</feature>
<proteinExistence type="predicted"/>
<feature type="compositionally biased region" description="Basic and acidic residues" evidence="1">
    <location>
        <begin position="195"/>
        <end position="205"/>
    </location>
</feature>
<protein>
    <submittedName>
        <fullName evidence="2">Uncharacterized protein</fullName>
    </submittedName>
</protein>
<feature type="region of interest" description="Disordered" evidence="1">
    <location>
        <begin position="745"/>
        <end position="780"/>
    </location>
</feature>
<feature type="region of interest" description="Disordered" evidence="1">
    <location>
        <begin position="848"/>
        <end position="869"/>
    </location>
</feature>
<gene>
    <name evidence="2" type="ORF">TCIL3000_10_3110</name>
</gene>
<feature type="region of interest" description="Disordered" evidence="1">
    <location>
        <begin position="684"/>
        <end position="730"/>
    </location>
</feature>
<organism evidence="2">
    <name type="scientific">Trypanosoma congolense (strain IL3000)</name>
    <dbReference type="NCBI Taxonomy" id="1068625"/>
    <lineage>
        <taxon>Eukaryota</taxon>
        <taxon>Discoba</taxon>
        <taxon>Euglenozoa</taxon>
        <taxon>Kinetoplastea</taxon>
        <taxon>Metakinetoplastina</taxon>
        <taxon>Trypanosomatida</taxon>
        <taxon>Trypanosomatidae</taxon>
        <taxon>Trypanosoma</taxon>
        <taxon>Nannomonas</taxon>
    </lineage>
</organism>
<reference evidence="2" key="1">
    <citation type="journal article" date="2012" name="Proc. Natl. Acad. Sci. U.S.A.">
        <title>Antigenic diversity is generated by distinct evolutionary mechanisms in African trypanosome species.</title>
        <authorList>
            <person name="Jackson A.P."/>
            <person name="Berry A."/>
            <person name="Aslett M."/>
            <person name="Allison H.C."/>
            <person name="Burton P."/>
            <person name="Vavrova-Anderson J."/>
            <person name="Brown R."/>
            <person name="Browne H."/>
            <person name="Corton N."/>
            <person name="Hauser H."/>
            <person name="Gamble J."/>
            <person name="Gilderthorp R."/>
            <person name="Marcello L."/>
            <person name="McQuillan J."/>
            <person name="Otto T.D."/>
            <person name="Quail M.A."/>
            <person name="Sanders M.J."/>
            <person name="van Tonder A."/>
            <person name="Ginger M.L."/>
            <person name="Field M.C."/>
            <person name="Barry J.D."/>
            <person name="Hertz-Fowler C."/>
            <person name="Berriman M."/>
        </authorList>
    </citation>
    <scope>NUCLEOTIDE SEQUENCE</scope>
    <source>
        <strain evidence="2">IL3000</strain>
    </source>
</reference>
<feature type="compositionally biased region" description="Basic and acidic residues" evidence="1">
    <location>
        <begin position="757"/>
        <end position="777"/>
    </location>
</feature>